<dbReference type="EMBL" id="PCRP01000052">
    <property type="protein sequence ID" value="PIP23457.1"/>
    <property type="molecule type" value="Genomic_DNA"/>
</dbReference>
<proteinExistence type="predicted"/>
<evidence type="ECO:0000313" key="1">
    <source>
        <dbReference type="EMBL" id="PIP23457.1"/>
    </source>
</evidence>
<comment type="caution">
    <text evidence="1">The sequence shown here is derived from an EMBL/GenBank/DDBJ whole genome shotgun (WGS) entry which is preliminary data.</text>
</comment>
<dbReference type="AlphaFoldDB" id="A0A2G9YW47"/>
<organism evidence="1 2">
    <name type="scientific">Candidatus Nealsonbacteria bacterium CG23_combo_of_CG06-09_8_20_14_all_38_19</name>
    <dbReference type="NCBI Taxonomy" id="1974721"/>
    <lineage>
        <taxon>Bacteria</taxon>
        <taxon>Candidatus Nealsoniibacteriota</taxon>
    </lineage>
</organism>
<name>A0A2G9YW47_9BACT</name>
<evidence type="ECO:0000313" key="2">
    <source>
        <dbReference type="Proteomes" id="UP000230273"/>
    </source>
</evidence>
<accession>A0A2G9YW47</accession>
<reference evidence="1 2" key="1">
    <citation type="submission" date="2017-09" db="EMBL/GenBank/DDBJ databases">
        <title>Depth-based differentiation of microbial function through sediment-hosted aquifers and enrichment of novel symbionts in the deep terrestrial subsurface.</title>
        <authorList>
            <person name="Probst A.J."/>
            <person name="Ladd B."/>
            <person name="Jarett J.K."/>
            <person name="Geller-Mcgrath D.E."/>
            <person name="Sieber C.M."/>
            <person name="Emerson J.B."/>
            <person name="Anantharaman K."/>
            <person name="Thomas B.C."/>
            <person name="Malmstrom R."/>
            <person name="Stieglmeier M."/>
            <person name="Klingl A."/>
            <person name="Woyke T."/>
            <person name="Ryan C.M."/>
            <person name="Banfield J.F."/>
        </authorList>
    </citation>
    <scope>NUCLEOTIDE SEQUENCE [LARGE SCALE GENOMIC DNA]</scope>
    <source>
        <strain evidence="1">CG23_combo_of_CG06-09_8_20_14_all_38_19</strain>
    </source>
</reference>
<dbReference type="Proteomes" id="UP000230273">
    <property type="component" value="Unassembled WGS sequence"/>
</dbReference>
<protein>
    <submittedName>
        <fullName evidence="1">Uncharacterized protein</fullName>
    </submittedName>
</protein>
<gene>
    <name evidence="1" type="ORF">COX36_03205</name>
</gene>
<sequence length="125" mass="14281">MAETIERGCDGSQKWHWYNVMNDLEKQGGLAGVVIDPLSMDAHGCGGQTKEGTTFYITWVPDTFLLVSTSKEEQVLVEAFAKVVEYRPFCRYVNKKGLLTFEWDKKDPEGRFAELRGETELQRVQ</sequence>